<evidence type="ECO:0000313" key="2">
    <source>
        <dbReference type="Proteomes" id="UP000818029"/>
    </source>
</evidence>
<accession>A0ABM3C3Y6</accession>
<feature type="chain" id="PRO_5045353100" evidence="1">
    <location>
        <begin position="16"/>
        <end position="77"/>
    </location>
</feature>
<dbReference type="Proteomes" id="UP000818029">
    <property type="component" value="Chromosome A07"/>
</dbReference>
<organism evidence="2 3">
    <name type="scientific">Gossypium hirsutum</name>
    <name type="common">Upland cotton</name>
    <name type="synonym">Gossypium mexicanum</name>
    <dbReference type="NCBI Taxonomy" id="3635"/>
    <lineage>
        <taxon>Eukaryota</taxon>
        <taxon>Viridiplantae</taxon>
        <taxon>Streptophyta</taxon>
        <taxon>Embryophyta</taxon>
        <taxon>Tracheophyta</taxon>
        <taxon>Spermatophyta</taxon>
        <taxon>Magnoliopsida</taxon>
        <taxon>eudicotyledons</taxon>
        <taxon>Gunneridae</taxon>
        <taxon>Pentapetalae</taxon>
        <taxon>rosids</taxon>
        <taxon>malvids</taxon>
        <taxon>Malvales</taxon>
        <taxon>Malvaceae</taxon>
        <taxon>Malvoideae</taxon>
        <taxon>Gossypium</taxon>
    </lineage>
</organism>
<sequence>MDLELVALLFSLTSAADESATSRVKTKSVLFQDSVPNSGNTLNQGTARGQSNASFTGQFPISLSWMDVFIGIWNKIT</sequence>
<dbReference type="RefSeq" id="XP_040974009.1">
    <property type="nucleotide sequence ID" value="XM_041118075.1"/>
</dbReference>
<feature type="signal peptide" evidence="1">
    <location>
        <begin position="1"/>
        <end position="15"/>
    </location>
</feature>
<evidence type="ECO:0000313" key="3">
    <source>
        <dbReference type="RefSeq" id="XP_040974009.1"/>
    </source>
</evidence>
<gene>
    <name evidence="3" type="primary">LOC107952886</name>
</gene>
<dbReference type="GeneID" id="107952886"/>
<reference evidence="2" key="1">
    <citation type="journal article" date="2020" name="Nat. Genet.">
        <title>Genomic diversifications of five Gossypium allopolyploid species and their impact on cotton improvement.</title>
        <authorList>
            <person name="Chen Z.J."/>
            <person name="Sreedasyam A."/>
            <person name="Ando A."/>
            <person name="Song Q."/>
            <person name="De Santiago L.M."/>
            <person name="Hulse-Kemp A.M."/>
            <person name="Ding M."/>
            <person name="Ye W."/>
            <person name="Kirkbride R.C."/>
            <person name="Jenkins J."/>
            <person name="Plott C."/>
            <person name="Lovell J."/>
            <person name="Lin Y.M."/>
            <person name="Vaughn R."/>
            <person name="Liu B."/>
            <person name="Simpson S."/>
            <person name="Scheffler B.E."/>
            <person name="Wen L."/>
            <person name="Saski C.A."/>
            <person name="Grover C.E."/>
            <person name="Hu G."/>
            <person name="Conover J.L."/>
            <person name="Carlson J.W."/>
            <person name="Shu S."/>
            <person name="Boston L.B."/>
            <person name="Williams M."/>
            <person name="Peterson D.G."/>
            <person name="McGee K."/>
            <person name="Jones D.C."/>
            <person name="Wendel J.F."/>
            <person name="Stelly D.M."/>
            <person name="Grimwood J."/>
            <person name="Schmutz J."/>
        </authorList>
    </citation>
    <scope>NUCLEOTIDE SEQUENCE [LARGE SCALE GENOMIC DNA]</scope>
    <source>
        <strain evidence="2">cv. TM-1</strain>
    </source>
</reference>
<protein>
    <submittedName>
        <fullName evidence="3">Uncharacterized protein isoform X6</fullName>
    </submittedName>
</protein>
<reference evidence="3" key="2">
    <citation type="submission" date="2025-08" db="UniProtKB">
        <authorList>
            <consortium name="RefSeq"/>
        </authorList>
    </citation>
    <scope>IDENTIFICATION</scope>
</reference>
<name>A0ABM3C3Y6_GOSHI</name>
<keyword evidence="1" id="KW-0732">Signal</keyword>
<keyword evidence="2" id="KW-1185">Reference proteome</keyword>
<evidence type="ECO:0000256" key="1">
    <source>
        <dbReference type="SAM" id="SignalP"/>
    </source>
</evidence>
<proteinExistence type="predicted"/>